<evidence type="ECO:0000256" key="8">
    <source>
        <dbReference type="ARBA" id="ARBA00047811"/>
    </source>
</evidence>
<reference evidence="14 15" key="1">
    <citation type="journal article" date="2012" name="PLoS Pathog.">
        <title>Diverse lifestyles and strategies of plant pathogenesis encoded in the genomes of eighteen Dothideomycetes fungi.</title>
        <authorList>
            <person name="Ohm R.A."/>
            <person name="Feau N."/>
            <person name="Henrissat B."/>
            <person name="Schoch C.L."/>
            <person name="Horwitz B.A."/>
            <person name="Barry K.W."/>
            <person name="Condon B.J."/>
            <person name="Copeland A.C."/>
            <person name="Dhillon B."/>
            <person name="Glaser F."/>
            <person name="Hesse C.N."/>
            <person name="Kosti I."/>
            <person name="LaButti K."/>
            <person name="Lindquist E.A."/>
            <person name="Lucas S."/>
            <person name="Salamov A.A."/>
            <person name="Bradshaw R.E."/>
            <person name="Ciuffetti L."/>
            <person name="Hamelin R.C."/>
            <person name="Kema G.H.J."/>
            <person name="Lawrence C."/>
            <person name="Scott J.A."/>
            <person name="Spatafora J.W."/>
            <person name="Turgeon B.G."/>
            <person name="de Wit P.J.G.M."/>
            <person name="Zhong S."/>
            <person name="Goodwin S.B."/>
            <person name="Grigoriev I.V."/>
        </authorList>
    </citation>
    <scope>NUCLEOTIDE SEQUENCE [LARGE SCALE GENOMIC DNA]</scope>
    <source>
        <strain evidence="14 15">SO2202</strain>
    </source>
</reference>
<feature type="domain" description="Protein kinase" evidence="13">
    <location>
        <begin position="50"/>
        <end position="335"/>
    </location>
</feature>
<evidence type="ECO:0000256" key="1">
    <source>
        <dbReference type="ARBA" id="ARBA00006485"/>
    </source>
</evidence>
<keyword evidence="3 11" id="KW-0723">Serine/threonine-protein kinase</keyword>
<keyword evidence="5 10" id="KW-0547">Nucleotide-binding</keyword>
<feature type="region of interest" description="Disordered" evidence="12">
    <location>
        <begin position="362"/>
        <end position="413"/>
    </location>
</feature>
<feature type="compositionally biased region" description="Basic and acidic residues" evidence="12">
    <location>
        <begin position="7"/>
        <end position="21"/>
    </location>
</feature>
<dbReference type="GO" id="GO:0070692">
    <property type="term" value="C:CTDK-1 complex"/>
    <property type="evidence" value="ECO:0007669"/>
    <property type="project" value="EnsemblFungi"/>
</dbReference>
<evidence type="ECO:0000313" key="14">
    <source>
        <dbReference type="EMBL" id="EMF12078.1"/>
    </source>
</evidence>
<dbReference type="InterPro" id="IPR050108">
    <property type="entry name" value="CDK"/>
</dbReference>
<keyword evidence="6 14" id="KW-0418">Kinase</keyword>
<dbReference type="CDD" id="cd07840">
    <property type="entry name" value="STKc_CDK9_like"/>
    <property type="match status" value="1"/>
</dbReference>
<evidence type="ECO:0000256" key="2">
    <source>
        <dbReference type="ARBA" id="ARBA00012425"/>
    </source>
</evidence>
<organism evidence="14 15">
    <name type="scientific">Sphaerulina musiva (strain SO2202)</name>
    <name type="common">Poplar stem canker fungus</name>
    <name type="synonym">Septoria musiva</name>
    <dbReference type="NCBI Taxonomy" id="692275"/>
    <lineage>
        <taxon>Eukaryota</taxon>
        <taxon>Fungi</taxon>
        <taxon>Dikarya</taxon>
        <taxon>Ascomycota</taxon>
        <taxon>Pezizomycotina</taxon>
        <taxon>Dothideomycetes</taxon>
        <taxon>Dothideomycetidae</taxon>
        <taxon>Mycosphaerellales</taxon>
        <taxon>Mycosphaerellaceae</taxon>
        <taxon>Sphaerulina</taxon>
    </lineage>
</organism>
<dbReference type="OrthoDB" id="204883at2759"/>
<dbReference type="InterPro" id="IPR000719">
    <property type="entry name" value="Prot_kinase_dom"/>
</dbReference>
<dbReference type="FunFam" id="3.30.200.20:FF:000270">
    <property type="entry name" value="Serine/threonine-protein kinase bur1"/>
    <property type="match status" value="1"/>
</dbReference>
<feature type="region of interest" description="Disordered" evidence="12">
    <location>
        <begin position="1"/>
        <end position="38"/>
    </location>
</feature>
<evidence type="ECO:0000256" key="5">
    <source>
        <dbReference type="ARBA" id="ARBA00022741"/>
    </source>
</evidence>
<evidence type="ECO:0000256" key="7">
    <source>
        <dbReference type="ARBA" id="ARBA00022840"/>
    </source>
</evidence>
<dbReference type="InterPro" id="IPR017441">
    <property type="entry name" value="Protein_kinase_ATP_BS"/>
</dbReference>
<feature type="compositionally biased region" description="Basic and acidic residues" evidence="12">
    <location>
        <begin position="362"/>
        <end position="388"/>
    </location>
</feature>
<dbReference type="eggNOG" id="KOG0600">
    <property type="taxonomic scope" value="Eukaryota"/>
</dbReference>
<dbReference type="PROSITE" id="PS00107">
    <property type="entry name" value="PROTEIN_KINASE_ATP"/>
    <property type="match status" value="1"/>
</dbReference>
<dbReference type="GO" id="GO:0032968">
    <property type="term" value="P:positive regulation of transcription elongation by RNA polymerase II"/>
    <property type="evidence" value="ECO:0007669"/>
    <property type="project" value="TreeGrafter"/>
</dbReference>
<evidence type="ECO:0000256" key="9">
    <source>
        <dbReference type="ARBA" id="ARBA00048367"/>
    </source>
</evidence>
<evidence type="ECO:0000256" key="3">
    <source>
        <dbReference type="ARBA" id="ARBA00022527"/>
    </source>
</evidence>
<dbReference type="Pfam" id="PF00069">
    <property type="entry name" value="Pkinase"/>
    <property type="match status" value="1"/>
</dbReference>
<comment type="catalytic activity">
    <reaction evidence="9">
        <text>L-seryl-[protein] + ATP = O-phospho-L-seryl-[protein] + ADP + H(+)</text>
        <dbReference type="Rhea" id="RHEA:17989"/>
        <dbReference type="Rhea" id="RHEA-COMP:9863"/>
        <dbReference type="Rhea" id="RHEA-COMP:11604"/>
        <dbReference type="ChEBI" id="CHEBI:15378"/>
        <dbReference type="ChEBI" id="CHEBI:29999"/>
        <dbReference type="ChEBI" id="CHEBI:30616"/>
        <dbReference type="ChEBI" id="CHEBI:83421"/>
        <dbReference type="ChEBI" id="CHEBI:456216"/>
        <dbReference type="EC" id="2.7.11.22"/>
    </reaction>
</comment>
<dbReference type="Gene3D" id="1.10.510.10">
    <property type="entry name" value="Transferase(Phosphotransferase) domain 1"/>
    <property type="match status" value="1"/>
</dbReference>
<protein>
    <recommendedName>
        <fullName evidence="2">cyclin-dependent kinase</fullName>
        <ecNumber evidence="2">2.7.11.22</ecNumber>
    </recommendedName>
</protein>
<evidence type="ECO:0000256" key="6">
    <source>
        <dbReference type="ARBA" id="ARBA00022777"/>
    </source>
</evidence>
<dbReference type="GO" id="GO:0030332">
    <property type="term" value="F:cyclin binding"/>
    <property type="evidence" value="ECO:0007669"/>
    <property type="project" value="TreeGrafter"/>
</dbReference>
<dbReference type="STRING" id="692275.N1QFK3"/>
<evidence type="ECO:0000256" key="4">
    <source>
        <dbReference type="ARBA" id="ARBA00022679"/>
    </source>
</evidence>
<dbReference type="GO" id="GO:0005524">
    <property type="term" value="F:ATP binding"/>
    <property type="evidence" value="ECO:0007669"/>
    <property type="project" value="UniProtKB-UniRule"/>
</dbReference>
<sequence>MNARGSEFARARRSDAPSTRKEKVRKKRLKVKPELSDEYKQSESVYYRKTGNESVVGSGTYGKVYKAIHVYTGGMVALKKIRMEGERDGFPVTAIREIKLLQSLNHLNVVPLLEVMVERNDCFMVFEYLSHDLTGLLNHPSFALTPAHKKHLAKQLFEGLDYLHRRGVLHRDIKAANILISKTGELKLADFGLARFYQKRQKQDYTNRVITIWYRSPELLLGETQYGPAVDIWSAACVLVEIFTRHAIFPGDGSEINQLDKIYNVLGTPSRSEWPGIHELQWYELLRPTHRLQSTFAEKYRERVSPEAFELLQAMFLYDPANRPTAADVLEHPYFTIEEPKPAQVVELANLEGDWHEFESKALRKEKERHERDARRAAREGDKRKAEETPTGAAPPDAKKMKPPPGPAADVGA</sequence>
<dbReference type="SMART" id="SM00220">
    <property type="entry name" value="S_TKc"/>
    <property type="match status" value="1"/>
</dbReference>
<dbReference type="FunFam" id="1.10.510.10:FF:000440">
    <property type="entry name" value="Serine/threonine-protein kinase bur1"/>
    <property type="match status" value="1"/>
</dbReference>
<dbReference type="EMBL" id="KB456265">
    <property type="protein sequence ID" value="EMF12078.1"/>
    <property type="molecule type" value="Genomic_DNA"/>
</dbReference>
<dbReference type="OMA" id="FPHCDES"/>
<evidence type="ECO:0000313" key="15">
    <source>
        <dbReference type="Proteomes" id="UP000016931"/>
    </source>
</evidence>
<evidence type="ECO:0000259" key="13">
    <source>
        <dbReference type="PROSITE" id="PS50011"/>
    </source>
</evidence>
<accession>N1QFK3</accession>
<feature type="binding site" evidence="10">
    <location>
        <position position="79"/>
    </location>
    <ligand>
        <name>ATP</name>
        <dbReference type="ChEBI" id="CHEBI:30616"/>
    </ligand>
</feature>
<keyword evidence="15" id="KW-1185">Reference proteome</keyword>
<dbReference type="GO" id="GO:0045903">
    <property type="term" value="P:positive regulation of translational fidelity"/>
    <property type="evidence" value="ECO:0007669"/>
    <property type="project" value="EnsemblFungi"/>
</dbReference>
<dbReference type="GO" id="GO:0005730">
    <property type="term" value="C:nucleolus"/>
    <property type="evidence" value="ECO:0007669"/>
    <property type="project" value="EnsemblFungi"/>
</dbReference>
<dbReference type="SUPFAM" id="SSF56112">
    <property type="entry name" value="Protein kinase-like (PK-like)"/>
    <property type="match status" value="1"/>
</dbReference>
<keyword evidence="7 10" id="KW-0067">ATP-binding</keyword>
<comment type="similarity">
    <text evidence="1">Belongs to the protein kinase superfamily. CMGC Ser/Thr protein kinase family. CDC2/CDKX subfamily.</text>
</comment>
<dbReference type="Gene3D" id="3.30.200.20">
    <property type="entry name" value="Phosphorylase Kinase, domain 1"/>
    <property type="match status" value="1"/>
</dbReference>
<gene>
    <name evidence="14" type="ORF">SEPMUDRAFT_46374</name>
</gene>
<dbReference type="InterPro" id="IPR008271">
    <property type="entry name" value="Ser/Thr_kinase_AS"/>
</dbReference>
<dbReference type="Proteomes" id="UP000016931">
    <property type="component" value="Unassembled WGS sequence"/>
</dbReference>
<dbReference type="InterPro" id="IPR011009">
    <property type="entry name" value="Kinase-like_dom_sf"/>
</dbReference>
<dbReference type="EC" id="2.7.11.22" evidence="2"/>
<dbReference type="RefSeq" id="XP_016760199.1">
    <property type="nucleotide sequence ID" value="XM_016908997.1"/>
</dbReference>
<evidence type="ECO:0000256" key="12">
    <source>
        <dbReference type="SAM" id="MobiDB-lite"/>
    </source>
</evidence>
<dbReference type="HOGENOM" id="CLU_000288_181_1_1"/>
<dbReference type="GeneID" id="27906134"/>
<evidence type="ECO:0000256" key="10">
    <source>
        <dbReference type="PROSITE-ProRule" id="PRU10141"/>
    </source>
</evidence>
<dbReference type="PANTHER" id="PTHR24056:SF546">
    <property type="entry name" value="CYCLIN-DEPENDENT KINASE 12"/>
    <property type="match status" value="1"/>
</dbReference>
<keyword evidence="4" id="KW-0808">Transferase</keyword>
<dbReference type="PANTHER" id="PTHR24056">
    <property type="entry name" value="CELL DIVISION PROTEIN KINASE"/>
    <property type="match status" value="1"/>
</dbReference>
<dbReference type="GO" id="GO:0031124">
    <property type="term" value="P:mRNA 3'-end processing"/>
    <property type="evidence" value="ECO:0007669"/>
    <property type="project" value="EnsemblFungi"/>
</dbReference>
<dbReference type="PROSITE" id="PS50011">
    <property type="entry name" value="PROTEIN_KINASE_DOM"/>
    <property type="match status" value="1"/>
</dbReference>
<dbReference type="GO" id="GO:0045943">
    <property type="term" value="P:positive regulation of transcription by RNA polymerase I"/>
    <property type="evidence" value="ECO:0007669"/>
    <property type="project" value="EnsemblFungi"/>
</dbReference>
<comment type="catalytic activity">
    <reaction evidence="8">
        <text>L-threonyl-[protein] + ATP = O-phospho-L-threonyl-[protein] + ADP + H(+)</text>
        <dbReference type="Rhea" id="RHEA:46608"/>
        <dbReference type="Rhea" id="RHEA-COMP:11060"/>
        <dbReference type="Rhea" id="RHEA-COMP:11605"/>
        <dbReference type="ChEBI" id="CHEBI:15378"/>
        <dbReference type="ChEBI" id="CHEBI:30013"/>
        <dbReference type="ChEBI" id="CHEBI:30616"/>
        <dbReference type="ChEBI" id="CHEBI:61977"/>
        <dbReference type="ChEBI" id="CHEBI:456216"/>
        <dbReference type="EC" id="2.7.11.22"/>
    </reaction>
</comment>
<dbReference type="AlphaFoldDB" id="N1QFK3"/>
<name>N1QFK3_SPHMS</name>
<dbReference type="GO" id="GO:0008353">
    <property type="term" value="F:RNA polymerase II CTD heptapeptide repeat kinase activity"/>
    <property type="evidence" value="ECO:0007669"/>
    <property type="project" value="TreeGrafter"/>
</dbReference>
<dbReference type="GO" id="GO:0006413">
    <property type="term" value="P:translational initiation"/>
    <property type="evidence" value="ECO:0007669"/>
    <property type="project" value="EnsemblFungi"/>
</dbReference>
<dbReference type="PROSITE" id="PS00108">
    <property type="entry name" value="PROTEIN_KINASE_ST"/>
    <property type="match status" value="1"/>
</dbReference>
<evidence type="ECO:0000256" key="11">
    <source>
        <dbReference type="RuleBase" id="RU000304"/>
    </source>
</evidence>
<proteinExistence type="inferred from homology"/>
<dbReference type="GO" id="GO:0004693">
    <property type="term" value="F:cyclin-dependent protein serine/threonine kinase activity"/>
    <property type="evidence" value="ECO:0007669"/>
    <property type="project" value="UniProtKB-EC"/>
</dbReference>